<dbReference type="InParanoid" id="I7M7T1"/>
<evidence type="ECO:0000256" key="3">
    <source>
        <dbReference type="ARBA" id="ARBA00022989"/>
    </source>
</evidence>
<feature type="domain" description="EamA" evidence="6">
    <location>
        <begin position="3"/>
        <end position="136"/>
    </location>
</feature>
<feature type="transmembrane region" description="Helical" evidence="5">
    <location>
        <begin position="119"/>
        <end position="136"/>
    </location>
</feature>
<dbReference type="RefSeq" id="XP_001016037.2">
    <property type="nucleotide sequence ID" value="XM_001016037.2"/>
</dbReference>
<feature type="transmembrane region" description="Helical" evidence="5">
    <location>
        <begin position="208"/>
        <end position="228"/>
    </location>
</feature>
<evidence type="ECO:0000256" key="5">
    <source>
        <dbReference type="SAM" id="Phobius"/>
    </source>
</evidence>
<sequence>MEGVFAGIGAAATWALANYIFSHNLVSCSPMLFNFLTGVAAILIFAIVLPFQEQSFPPTPFYFWIMLQLSGVVGIGLGDSLFFGAIKNIGPRKTLLMETLASPFTGLISFIYFGDSIGWLAWVGIFIVVVGIIIVVNEQQKRRDSEISVELVDYENNQNVVLESVKDTNQANNLQMKGYLYAVGAMFCQALGMVLSRDALSSGSFNPIASSFIRQVAGQFSVLILLVTSREKIYIPQQTRKQNFMLLIGILLGQVICLWFQQLSLQHTRAEIAQTLMSTSPLFALALSKYQGEVISQRAVVGSLTAFVGVCLVVNGN</sequence>
<feature type="transmembrane region" description="Helical" evidence="5">
    <location>
        <begin position="244"/>
        <end position="262"/>
    </location>
</feature>
<dbReference type="InterPro" id="IPR050638">
    <property type="entry name" value="AA-Vitamin_Transporters"/>
</dbReference>
<dbReference type="Proteomes" id="UP000009168">
    <property type="component" value="Unassembled WGS sequence"/>
</dbReference>
<name>I7M7T1_TETTS</name>
<evidence type="ECO:0000313" key="8">
    <source>
        <dbReference type="Proteomes" id="UP000009168"/>
    </source>
</evidence>
<dbReference type="GO" id="GO:0016020">
    <property type="term" value="C:membrane"/>
    <property type="evidence" value="ECO:0007669"/>
    <property type="project" value="UniProtKB-SubCell"/>
</dbReference>
<accession>I7M7T1</accession>
<feature type="transmembrane region" description="Helical" evidence="5">
    <location>
        <begin position="31"/>
        <end position="49"/>
    </location>
</feature>
<keyword evidence="4 5" id="KW-0472">Membrane</keyword>
<dbReference type="eggNOG" id="ENOG502SEEB">
    <property type="taxonomic scope" value="Eukaryota"/>
</dbReference>
<protein>
    <submittedName>
        <fullName evidence="7">Integral membrane protein DUF6 containing protein</fullName>
    </submittedName>
</protein>
<feature type="domain" description="EamA" evidence="6">
    <location>
        <begin position="176"/>
        <end position="314"/>
    </location>
</feature>
<proteinExistence type="predicted"/>
<evidence type="ECO:0000256" key="4">
    <source>
        <dbReference type="ARBA" id="ARBA00023136"/>
    </source>
</evidence>
<feature type="transmembrane region" description="Helical" evidence="5">
    <location>
        <begin position="299"/>
        <end position="316"/>
    </location>
</feature>
<organism evidence="7 8">
    <name type="scientific">Tetrahymena thermophila (strain SB210)</name>
    <dbReference type="NCBI Taxonomy" id="312017"/>
    <lineage>
        <taxon>Eukaryota</taxon>
        <taxon>Sar</taxon>
        <taxon>Alveolata</taxon>
        <taxon>Ciliophora</taxon>
        <taxon>Intramacronucleata</taxon>
        <taxon>Oligohymenophorea</taxon>
        <taxon>Hymenostomatida</taxon>
        <taxon>Tetrahymenina</taxon>
        <taxon>Tetrahymenidae</taxon>
        <taxon>Tetrahymena</taxon>
    </lineage>
</organism>
<dbReference type="PANTHER" id="PTHR32322:SF2">
    <property type="entry name" value="EAMA DOMAIN-CONTAINING PROTEIN"/>
    <property type="match status" value="1"/>
</dbReference>
<evidence type="ECO:0000259" key="6">
    <source>
        <dbReference type="Pfam" id="PF00892"/>
    </source>
</evidence>
<evidence type="ECO:0000313" key="7">
    <source>
        <dbReference type="EMBL" id="EAR95792.2"/>
    </source>
</evidence>
<gene>
    <name evidence="7" type="ORF">TTHERM_00276070</name>
</gene>
<dbReference type="KEGG" id="tet:TTHERM_00276070"/>
<evidence type="ECO:0000256" key="1">
    <source>
        <dbReference type="ARBA" id="ARBA00004141"/>
    </source>
</evidence>
<evidence type="ECO:0000256" key="2">
    <source>
        <dbReference type="ARBA" id="ARBA00022692"/>
    </source>
</evidence>
<reference evidence="8" key="1">
    <citation type="journal article" date="2006" name="PLoS Biol.">
        <title>Macronuclear genome sequence of the ciliate Tetrahymena thermophila, a model eukaryote.</title>
        <authorList>
            <person name="Eisen J.A."/>
            <person name="Coyne R.S."/>
            <person name="Wu M."/>
            <person name="Wu D."/>
            <person name="Thiagarajan M."/>
            <person name="Wortman J.R."/>
            <person name="Badger J.H."/>
            <person name="Ren Q."/>
            <person name="Amedeo P."/>
            <person name="Jones K.M."/>
            <person name="Tallon L.J."/>
            <person name="Delcher A.L."/>
            <person name="Salzberg S.L."/>
            <person name="Silva J.C."/>
            <person name="Haas B.J."/>
            <person name="Majoros W.H."/>
            <person name="Farzad M."/>
            <person name="Carlton J.M."/>
            <person name="Smith R.K. Jr."/>
            <person name="Garg J."/>
            <person name="Pearlman R.E."/>
            <person name="Karrer K.M."/>
            <person name="Sun L."/>
            <person name="Manning G."/>
            <person name="Elde N.C."/>
            <person name="Turkewitz A.P."/>
            <person name="Asai D.J."/>
            <person name="Wilkes D.E."/>
            <person name="Wang Y."/>
            <person name="Cai H."/>
            <person name="Collins K."/>
            <person name="Stewart B.A."/>
            <person name="Lee S.R."/>
            <person name="Wilamowska K."/>
            <person name="Weinberg Z."/>
            <person name="Ruzzo W.L."/>
            <person name="Wloga D."/>
            <person name="Gaertig J."/>
            <person name="Frankel J."/>
            <person name="Tsao C.-C."/>
            <person name="Gorovsky M.A."/>
            <person name="Keeling P.J."/>
            <person name="Waller R.F."/>
            <person name="Patron N.J."/>
            <person name="Cherry J.M."/>
            <person name="Stover N.A."/>
            <person name="Krieger C.J."/>
            <person name="del Toro C."/>
            <person name="Ryder H.F."/>
            <person name="Williamson S.C."/>
            <person name="Barbeau R.A."/>
            <person name="Hamilton E.P."/>
            <person name="Orias E."/>
        </authorList>
    </citation>
    <scope>NUCLEOTIDE SEQUENCE [LARGE SCALE GENOMIC DNA]</scope>
    <source>
        <strain evidence="8">SB210</strain>
    </source>
</reference>
<keyword evidence="8" id="KW-1185">Reference proteome</keyword>
<dbReference type="GeneID" id="7842801"/>
<dbReference type="EMBL" id="GG662703">
    <property type="protein sequence ID" value="EAR95792.2"/>
    <property type="molecule type" value="Genomic_DNA"/>
</dbReference>
<feature type="transmembrane region" description="Helical" evidence="5">
    <location>
        <begin position="178"/>
        <end position="196"/>
    </location>
</feature>
<dbReference type="InterPro" id="IPR000620">
    <property type="entry name" value="EamA_dom"/>
</dbReference>
<dbReference type="AlphaFoldDB" id="I7M7T1"/>
<dbReference type="PANTHER" id="PTHR32322">
    <property type="entry name" value="INNER MEMBRANE TRANSPORTER"/>
    <property type="match status" value="1"/>
</dbReference>
<feature type="transmembrane region" description="Helical" evidence="5">
    <location>
        <begin position="61"/>
        <end position="83"/>
    </location>
</feature>
<dbReference type="Pfam" id="PF00892">
    <property type="entry name" value="EamA"/>
    <property type="match status" value="2"/>
</dbReference>
<dbReference type="SUPFAM" id="SSF103481">
    <property type="entry name" value="Multidrug resistance efflux transporter EmrE"/>
    <property type="match status" value="2"/>
</dbReference>
<feature type="transmembrane region" description="Helical" evidence="5">
    <location>
        <begin position="95"/>
        <end position="113"/>
    </location>
</feature>
<comment type="subcellular location">
    <subcellularLocation>
        <location evidence="1">Membrane</location>
        <topology evidence="1">Multi-pass membrane protein</topology>
    </subcellularLocation>
</comment>
<keyword evidence="3 5" id="KW-1133">Transmembrane helix</keyword>
<dbReference type="InterPro" id="IPR037185">
    <property type="entry name" value="EmrE-like"/>
</dbReference>
<keyword evidence="2 5" id="KW-0812">Transmembrane</keyword>